<accession>A0A6G4WQ42</accession>
<protein>
    <submittedName>
        <fullName evidence="2">DUF1173 domain-containing protein</fullName>
    </submittedName>
</protein>
<dbReference type="InterPro" id="IPR009553">
    <property type="entry name" value="DUF1173"/>
</dbReference>
<keyword evidence="3" id="KW-1185">Reference proteome</keyword>
<gene>
    <name evidence="2" type="ORF">G6N73_36160</name>
</gene>
<dbReference type="AlphaFoldDB" id="A0A6G4WQ42"/>
<feature type="compositionally biased region" description="Polar residues" evidence="1">
    <location>
        <begin position="9"/>
        <end position="22"/>
    </location>
</feature>
<reference evidence="2 3" key="1">
    <citation type="submission" date="2020-02" db="EMBL/GenBank/DDBJ databases">
        <title>Genome sequence of strain CCNWXJ40-4.</title>
        <authorList>
            <person name="Gao J."/>
            <person name="Sun J."/>
        </authorList>
    </citation>
    <scope>NUCLEOTIDE SEQUENCE [LARGE SCALE GENOMIC DNA]</scope>
    <source>
        <strain evidence="2 3">CCNWXJ 40-4</strain>
    </source>
</reference>
<dbReference type="EMBL" id="JAAKZF010000322">
    <property type="protein sequence ID" value="NGO56303.1"/>
    <property type="molecule type" value="Genomic_DNA"/>
</dbReference>
<comment type="caution">
    <text evidence="2">The sequence shown here is derived from an EMBL/GenBank/DDBJ whole genome shotgun (WGS) entry which is preliminary data.</text>
</comment>
<feature type="non-terminal residue" evidence="2">
    <location>
        <position position="53"/>
    </location>
</feature>
<organism evidence="2 3">
    <name type="scientific">Allomesorhizobium camelthorni</name>
    <dbReference type="NCBI Taxonomy" id="475069"/>
    <lineage>
        <taxon>Bacteria</taxon>
        <taxon>Pseudomonadati</taxon>
        <taxon>Pseudomonadota</taxon>
        <taxon>Alphaproteobacteria</taxon>
        <taxon>Hyphomicrobiales</taxon>
        <taxon>Phyllobacteriaceae</taxon>
        <taxon>Allomesorhizobium</taxon>
    </lineage>
</organism>
<dbReference type="Pfam" id="PF06666">
    <property type="entry name" value="DUF1173"/>
    <property type="match status" value="1"/>
</dbReference>
<feature type="region of interest" description="Disordered" evidence="1">
    <location>
        <begin position="1"/>
        <end position="22"/>
    </location>
</feature>
<evidence type="ECO:0000313" key="3">
    <source>
        <dbReference type="Proteomes" id="UP001642900"/>
    </source>
</evidence>
<name>A0A6G4WQ42_9HYPH</name>
<proteinExistence type="predicted"/>
<sequence length="53" mass="5541">MKFILSKPGSRTASAPNGEVSASVSGDARKLSLRALLHNLWHAAELTSGHRGG</sequence>
<dbReference type="Proteomes" id="UP001642900">
    <property type="component" value="Unassembled WGS sequence"/>
</dbReference>
<evidence type="ECO:0000313" key="2">
    <source>
        <dbReference type="EMBL" id="NGO56303.1"/>
    </source>
</evidence>
<evidence type="ECO:0000256" key="1">
    <source>
        <dbReference type="SAM" id="MobiDB-lite"/>
    </source>
</evidence>